<evidence type="ECO:0000256" key="2">
    <source>
        <dbReference type="ARBA" id="ARBA00022837"/>
    </source>
</evidence>
<accession>A0A7S0RS27</accession>
<dbReference type="InterPro" id="IPR011992">
    <property type="entry name" value="EF-hand-dom_pair"/>
</dbReference>
<organism evidence="4">
    <name type="scientific">Pyramimonas obovata</name>
    <dbReference type="NCBI Taxonomy" id="1411642"/>
    <lineage>
        <taxon>Eukaryota</taxon>
        <taxon>Viridiplantae</taxon>
        <taxon>Chlorophyta</taxon>
        <taxon>Pyramimonadophyceae</taxon>
        <taxon>Pyramimonadales</taxon>
        <taxon>Pyramimonadaceae</taxon>
        <taxon>Pyramimonas</taxon>
        <taxon>Pyramimonas incertae sedis</taxon>
    </lineage>
</organism>
<protein>
    <recommendedName>
        <fullName evidence="3">EF-hand domain-containing protein</fullName>
    </recommendedName>
</protein>
<dbReference type="GO" id="GO:0005509">
    <property type="term" value="F:calcium ion binding"/>
    <property type="evidence" value="ECO:0007669"/>
    <property type="project" value="InterPro"/>
</dbReference>
<proteinExistence type="predicted"/>
<sequence>MSSQLTDQELEHFRKKFQQFDRDNCGRLDLWELRGLLSSVGQDPTEDELSLLISAVDDHGNGSVGFQQCVELLENMKKRDNKERGDKGTVAAFVAMGGNEDKSGELNTERLKTVVKDYRLSINIDGLLLDIDSDSSGYIDYEEFMTLLGD</sequence>
<gene>
    <name evidence="4" type="ORF">POBO1169_LOCUS16828</name>
</gene>
<dbReference type="GO" id="GO:0016460">
    <property type="term" value="C:myosin II complex"/>
    <property type="evidence" value="ECO:0007669"/>
    <property type="project" value="TreeGrafter"/>
</dbReference>
<dbReference type="PANTHER" id="PTHR23048">
    <property type="entry name" value="MYOSIN LIGHT CHAIN 1, 3"/>
    <property type="match status" value="1"/>
</dbReference>
<dbReference type="SUPFAM" id="SSF47473">
    <property type="entry name" value="EF-hand"/>
    <property type="match status" value="1"/>
</dbReference>
<dbReference type="FunFam" id="1.10.238.10:FF:000003">
    <property type="entry name" value="Calmodulin A"/>
    <property type="match status" value="1"/>
</dbReference>
<dbReference type="Pfam" id="PF13202">
    <property type="entry name" value="EF-hand_5"/>
    <property type="match status" value="1"/>
</dbReference>
<evidence type="ECO:0000313" key="4">
    <source>
        <dbReference type="EMBL" id="CAD8684450.1"/>
    </source>
</evidence>
<reference evidence="4" key="1">
    <citation type="submission" date="2021-01" db="EMBL/GenBank/DDBJ databases">
        <authorList>
            <person name="Corre E."/>
            <person name="Pelletier E."/>
            <person name="Niang G."/>
            <person name="Scheremetjew M."/>
            <person name="Finn R."/>
            <person name="Kale V."/>
            <person name="Holt S."/>
            <person name="Cochrane G."/>
            <person name="Meng A."/>
            <person name="Brown T."/>
            <person name="Cohen L."/>
        </authorList>
    </citation>
    <scope>NUCLEOTIDE SEQUENCE</scope>
    <source>
        <strain evidence="4">CCMP722</strain>
    </source>
</reference>
<dbReference type="PANTHER" id="PTHR23048:SF0">
    <property type="entry name" value="CALMODULIN LIKE 3"/>
    <property type="match status" value="1"/>
</dbReference>
<dbReference type="InterPro" id="IPR002048">
    <property type="entry name" value="EF_hand_dom"/>
</dbReference>
<dbReference type="PROSITE" id="PS00018">
    <property type="entry name" value="EF_HAND_1"/>
    <property type="match status" value="1"/>
</dbReference>
<dbReference type="Gene3D" id="1.10.238.10">
    <property type="entry name" value="EF-hand"/>
    <property type="match status" value="1"/>
</dbReference>
<keyword evidence="1" id="KW-0677">Repeat</keyword>
<dbReference type="EMBL" id="HBFA01033486">
    <property type="protein sequence ID" value="CAD8684450.1"/>
    <property type="molecule type" value="Transcribed_RNA"/>
</dbReference>
<evidence type="ECO:0000256" key="1">
    <source>
        <dbReference type="ARBA" id="ARBA00022737"/>
    </source>
</evidence>
<keyword evidence="2" id="KW-0106">Calcium</keyword>
<dbReference type="InterPro" id="IPR018247">
    <property type="entry name" value="EF_Hand_1_Ca_BS"/>
</dbReference>
<name>A0A7S0RS27_9CHLO</name>
<dbReference type="CDD" id="cd00051">
    <property type="entry name" value="EFh"/>
    <property type="match status" value="1"/>
</dbReference>
<feature type="domain" description="EF-hand" evidence="3">
    <location>
        <begin position="8"/>
        <end position="43"/>
    </location>
</feature>
<dbReference type="InterPro" id="IPR050230">
    <property type="entry name" value="CALM/Myosin/TropC-like"/>
</dbReference>
<dbReference type="Pfam" id="PF13499">
    <property type="entry name" value="EF-hand_7"/>
    <property type="match status" value="1"/>
</dbReference>
<evidence type="ECO:0000259" key="3">
    <source>
        <dbReference type="PROSITE" id="PS50222"/>
    </source>
</evidence>
<dbReference type="AlphaFoldDB" id="A0A7S0RS27"/>
<dbReference type="PROSITE" id="PS50222">
    <property type="entry name" value="EF_HAND_2"/>
    <property type="match status" value="1"/>
</dbReference>